<evidence type="ECO:0000313" key="2">
    <source>
        <dbReference type="WBParaSite" id="JU765_v2.g12612.t1"/>
    </source>
</evidence>
<evidence type="ECO:0000313" key="1">
    <source>
        <dbReference type="Proteomes" id="UP000887576"/>
    </source>
</evidence>
<dbReference type="WBParaSite" id="JU765_v2.g12612.t1">
    <property type="protein sequence ID" value="JU765_v2.g12612.t1"/>
    <property type="gene ID" value="JU765_v2.g12612"/>
</dbReference>
<proteinExistence type="predicted"/>
<reference evidence="2" key="1">
    <citation type="submission" date="2022-11" db="UniProtKB">
        <authorList>
            <consortium name="WormBaseParasite"/>
        </authorList>
    </citation>
    <scope>IDENTIFICATION</scope>
</reference>
<organism evidence="1 2">
    <name type="scientific">Panagrolaimus sp. JU765</name>
    <dbReference type="NCBI Taxonomy" id="591449"/>
    <lineage>
        <taxon>Eukaryota</taxon>
        <taxon>Metazoa</taxon>
        <taxon>Ecdysozoa</taxon>
        <taxon>Nematoda</taxon>
        <taxon>Chromadorea</taxon>
        <taxon>Rhabditida</taxon>
        <taxon>Tylenchina</taxon>
        <taxon>Panagrolaimomorpha</taxon>
        <taxon>Panagrolaimoidea</taxon>
        <taxon>Panagrolaimidae</taxon>
        <taxon>Panagrolaimus</taxon>
    </lineage>
</organism>
<protein>
    <submittedName>
        <fullName evidence="2">Uncharacterized protein</fullName>
    </submittedName>
</protein>
<name>A0AC34Q3R1_9BILA</name>
<dbReference type="Proteomes" id="UP000887576">
    <property type="component" value="Unplaced"/>
</dbReference>
<sequence>MKKSNSCLKFGNVFPPYAKYAIFFTCGLEILYHAFVMAINQKFFEMASKIFPVAYRMFNDTVKRGGVTFEDGTPYTWGDAELAKLNFVSF</sequence>
<accession>A0AC34Q3R1</accession>